<dbReference type="Proteomes" id="UP000095552">
    <property type="component" value="Unassembled WGS sequence"/>
</dbReference>
<organism evidence="2 3">
    <name type="scientific">Roseivirga misakiensis</name>
    <dbReference type="NCBI Taxonomy" id="1563681"/>
    <lineage>
        <taxon>Bacteria</taxon>
        <taxon>Pseudomonadati</taxon>
        <taxon>Bacteroidota</taxon>
        <taxon>Cytophagia</taxon>
        <taxon>Cytophagales</taxon>
        <taxon>Roseivirgaceae</taxon>
        <taxon>Roseivirga</taxon>
    </lineage>
</organism>
<dbReference type="PANTHER" id="PTHR47642:SF7">
    <property type="entry name" value="ATP-DEPENDENT DNA HELICASE PIF1"/>
    <property type="match status" value="1"/>
</dbReference>
<dbReference type="Gene3D" id="2.30.30.940">
    <property type="match status" value="1"/>
</dbReference>
<dbReference type="InterPro" id="IPR027417">
    <property type="entry name" value="P-loop_NTPase"/>
</dbReference>
<dbReference type="EMBL" id="MDGQ01000003">
    <property type="protein sequence ID" value="OEK06356.1"/>
    <property type="molecule type" value="Genomic_DNA"/>
</dbReference>
<dbReference type="RefSeq" id="WP_069833667.1">
    <property type="nucleotide sequence ID" value="NZ_MDGQ01000003.1"/>
</dbReference>
<accession>A0A1E5T4S1</accession>
<dbReference type="InterPro" id="IPR010285">
    <property type="entry name" value="DNA_helicase_pif1-like_DEAD"/>
</dbReference>
<name>A0A1E5T4S1_9BACT</name>
<feature type="domain" description="AAA+ ATPase" evidence="1">
    <location>
        <begin position="19"/>
        <end position="326"/>
    </location>
</feature>
<dbReference type="InterPro" id="IPR051055">
    <property type="entry name" value="PIF1_helicase"/>
</dbReference>
<dbReference type="InterPro" id="IPR029491">
    <property type="entry name" value="Helicase_HTH"/>
</dbReference>
<evidence type="ECO:0000313" key="2">
    <source>
        <dbReference type="EMBL" id="OEK06356.1"/>
    </source>
</evidence>
<dbReference type="Pfam" id="PF05970">
    <property type="entry name" value="PIF1"/>
    <property type="match status" value="1"/>
</dbReference>
<dbReference type="GO" id="GO:0003678">
    <property type="term" value="F:DNA helicase activity"/>
    <property type="evidence" value="ECO:0007669"/>
    <property type="project" value="InterPro"/>
</dbReference>
<evidence type="ECO:0000313" key="3">
    <source>
        <dbReference type="Proteomes" id="UP000095552"/>
    </source>
</evidence>
<dbReference type="GO" id="GO:0000723">
    <property type="term" value="P:telomere maintenance"/>
    <property type="evidence" value="ECO:0007669"/>
    <property type="project" value="InterPro"/>
</dbReference>
<evidence type="ECO:0000259" key="1">
    <source>
        <dbReference type="SMART" id="SM00382"/>
    </source>
</evidence>
<protein>
    <recommendedName>
        <fullName evidence="1">AAA+ ATPase domain-containing protein</fullName>
    </recommendedName>
</protein>
<dbReference type="SMART" id="SM00382">
    <property type="entry name" value="AAA"/>
    <property type="match status" value="1"/>
</dbReference>
<comment type="caution">
    <text evidence="2">The sequence shown here is derived from an EMBL/GenBank/DDBJ whole genome shotgun (WGS) entry which is preliminary data.</text>
</comment>
<proteinExistence type="predicted"/>
<gene>
    <name evidence="2" type="ORF">BFP71_01375</name>
</gene>
<keyword evidence="3" id="KW-1185">Reference proteome</keyword>
<reference evidence="2 3" key="1">
    <citation type="submission" date="2016-08" db="EMBL/GenBank/DDBJ databases">
        <title>Draft genome of Fabibacter sp. strain SK-8.</title>
        <authorList>
            <person name="Wong S.-K."/>
            <person name="Hamasaki K."/>
            <person name="Yoshizawa S."/>
        </authorList>
    </citation>
    <scope>NUCLEOTIDE SEQUENCE [LARGE SCALE GENOMIC DNA]</scope>
    <source>
        <strain evidence="2 3">SK-8</strain>
    </source>
</reference>
<dbReference type="FunFam" id="3.40.50.300:FF:001498">
    <property type="entry name" value="ATP-dependent DNA helicase"/>
    <property type="match status" value="1"/>
</dbReference>
<dbReference type="InterPro" id="IPR003593">
    <property type="entry name" value="AAA+_ATPase"/>
</dbReference>
<dbReference type="AlphaFoldDB" id="A0A1E5T4S1"/>
<dbReference type="PANTHER" id="PTHR47642">
    <property type="entry name" value="ATP-DEPENDENT DNA HELICASE"/>
    <property type="match status" value="1"/>
</dbReference>
<dbReference type="GO" id="GO:0006281">
    <property type="term" value="P:DNA repair"/>
    <property type="evidence" value="ECO:0007669"/>
    <property type="project" value="InterPro"/>
</dbReference>
<dbReference type="STRING" id="1563681.BFP71_01375"/>
<sequence>MSFELSELAKITADYINTTDRHIFLTGKAGTGKTTFLKYIVAHTHKKTVVAAPTGIAAINAEGVTLHSLLQLPFGAFIPQHTQPPNVNAQFTTLATLFSNVRFNASKRNLIKEIELLIIDEVSMLRADLLDCIDHTLRFLRRRRNEPFGGVQILFIGDLLQLPPVVKDNEWQVLSQYYSSSYFFDAIGLKNNPPLNVELDKIYRQSDQEFIDILNRFRENQQSPEDINKLNQHYRSDYQSLTGQGYIHLTTHNKKADEINAERLADLPGNTFTYRAKISGDFPENLQATSLEMRLKEGAQVMFIKNDPNGEGRFFNGKIGHITKINAEDIWVTFDDGLAVQVPSYTWENKRYSLNKETNEIEEKVLGSFEQYPLKLAWAVTVHKSQGLTFDRAILDLTDAFAQGQVYVALSRLTSLNGLVLSSKIPDSNFAISDSMKEFSNSRATAHQLSQNLVTDRKNYLVKLITETFNFATIDFALKEHVKSFNKQENRSVKQQHLPWTIGLVKEVQPIKGIGDNFINQIRKIAANQSDYLALATERVSKASAYFIPILQKASKDIKLHDDNLTDKTKLKTYRKELKELEQQFFNQWQSIHKVNLLLQFTLEDRMLSRKDLELTELHESRKTETKKTKRRDKTPTAEVSLKLYQSGKSIEEIAEERGLVPGTIGGHLCQYIESGDVDAYRIVDMEKLDNMLTLINDETTSSSEVKAKLGDEYTYTDVKVAMAYYRYQNKSKTE</sequence>
<dbReference type="SUPFAM" id="SSF52540">
    <property type="entry name" value="P-loop containing nucleoside triphosphate hydrolases"/>
    <property type="match status" value="2"/>
</dbReference>
<dbReference type="CDD" id="cd18809">
    <property type="entry name" value="SF1_C_RecD"/>
    <property type="match status" value="1"/>
</dbReference>
<dbReference type="OrthoDB" id="9763659at2"/>
<dbReference type="Pfam" id="PF14493">
    <property type="entry name" value="HTH_40"/>
    <property type="match status" value="1"/>
</dbReference>
<dbReference type="Gene3D" id="3.40.50.300">
    <property type="entry name" value="P-loop containing nucleotide triphosphate hydrolases"/>
    <property type="match status" value="2"/>
</dbReference>